<dbReference type="SUPFAM" id="SSF55455">
    <property type="entry name" value="SRF-like"/>
    <property type="match status" value="1"/>
</dbReference>
<evidence type="ECO:0000313" key="8">
    <source>
        <dbReference type="Proteomes" id="UP001231189"/>
    </source>
</evidence>
<gene>
    <name evidence="7" type="ORF">QYE76_009394</name>
</gene>
<dbReference type="GO" id="GO:0005634">
    <property type="term" value="C:nucleus"/>
    <property type="evidence" value="ECO:0007669"/>
    <property type="project" value="UniProtKB-SubCell"/>
</dbReference>
<dbReference type="PROSITE" id="PS50066">
    <property type="entry name" value="MADS_BOX_2"/>
    <property type="match status" value="1"/>
</dbReference>
<evidence type="ECO:0000256" key="5">
    <source>
        <dbReference type="ARBA" id="ARBA00023242"/>
    </source>
</evidence>
<dbReference type="CDD" id="cd00266">
    <property type="entry name" value="MADS_SRF_like"/>
    <property type="match status" value="1"/>
</dbReference>
<evidence type="ECO:0000256" key="2">
    <source>
        <dbReference type="ARBA" id="ARBA00023015"/>
    </source>
</evidence>
<dbReference type="Pfam" id="PF00319">
    <property type="entry name" value="SRF-TF"/>
    <property type="match status" value="1"/>
</dbReference>
<keyword evidence="3" id="KW-0238">DNA-binding</keyword>
<feature type="domain" description="MADS-box" evidence="6">
    <location>
        <begin position="7"/>
        <end position="50"/>
    </location>
</feature>
<dbReference type="PANTHER" id="PTHR11945">
    <property type="entry name" value="MADS BOX PROTEIN"/>
    <property type="match status" value="1"/>
</dbReference>
<dbReference type="InterPro" id="IPR036879">
    <property type="entry name" value="TF_MADSbox_sf"/>
</dbReference>
<dbReference type="Proteomes" id="UP001231189">
    <property type="component" value="Unassembled WGS sequence"/>
</dbReference>
<evidence type="ECO:0000313" key="7">
    <source>
        <dbReference type="EMBL" id="KAK1692697.1"/>
    </source>
</evidence>
<organism evidence="7 8">
    <name type="scientific">Lolium multiflorum</name>
    <name type="common">Italian ryegrass</name>
    <name type="synonym">Lolium perenne subsp. multiflorum</name>
    <dbReference type="NCBI Taxonomy" id="4521"/>
    <lineage>
        <taxon>Eukaryota</taxon>
        <taxon>Viridiplantae</taxon>
        <taxon>Streptophyta</taxon>
        <taxon>Embryophyta</taxon>
        <taxon>Tracheophyta</taxon>
        <taxon>Spermatophyta</taxon>
        <taxon>Magnoliopsida</taxon>
        <taxon>Liliopsida</taxon>
        <taxon>Poales</taxon>
        <taxon>Poaceae</taxon>
        <taxon>BOP clade</taxon>
        <taxon>Pooideae</taxon>
        <taxon>Poodae</taxon>
        <taxon>Poeae</taxon>
        <taxon>Poeae Chloroplast Group 2 (Poeae type)</taxon>
        <taxon>Loliodinae</taxon>
        <taxon>Loliinae</taxon>
        <taxon>Lolium</taxon>
    </lineage>
</organism>
<keyword evidence="4" id="KW-0804">Transcription</keyword>
<evidence type="ECO:0000256" key="3">
    <source>
        <dbReference type="ARBA" id="ARBA00023125"/>
    </source>
</evidence>
<dbReference type="InterPro" id="IPR033897">
    <property type="entry name" value="SRF-like_MADS-box"/>
</dbReference>
<dbReference type="InterPro" id="IPR002100">
    <property type="entry name" value="TF_MADSbox"/>
</dbReference>
<dbReference type="AlphaFoldDB" id="A0AAD8TV66"/>
<evidence type="ECO:0000256" key="1">
    <source>
        <dbReference type="ARBA" id="ARBA00004123"/>
    </source>
</evidence>
<evidence type="ECO:0000256" key="4">
    <source>
        <dbReference type="ARBA" id="ARBA00023163"/>
    </source>
</evidence>
<sequence>MARKGERLKIQRITDEKRRKATLRKRLPIVVKKARELSILCNIPVCLIVYRPGEARPVVWPSPEAASNVVRRYRDLPDLDSCKNNLDIIDFLKQRNEKVRVKLSNVQRQTRDVEINLVLVDFLAGRRKSFDDLPIDIITAVGSRVQDKLQAVKARLQELRSAAAPALLPPPPRAPVDVPMVDSLPMVQPHNGGYREMLDGNSLPTTEEMYALFVQAGIFPPSVPNQAP</sequence>
<keyword evidence="5" id="KW-0539">Nucleus</keyword>
<dbReference type="GO" id="GO:0000981">
    <property type="term" value="F:DNA-binding transcription factor activity, RNA polymerase II-specific"/>
    <property type="evidence" value="ECO:0007669"/>
    <property type="project" value="InterPro"/>
</dbReference>
<comment type="caution">
    <text evidence="7">The sequence shown here is derived from an EMBL/GenBank/DDBJ whole genome shotgun (WGS) entry which is preliminary data.</text>
</comment>
<dbReference type="GO" id="GO:0000978">
    <property type="term" value="F:RNA polymerase II cis-regulatory region sequence-specific DNA binding"/>
    <property type="evidence" value="ECO:0007669"/>
    <property type="project" value="TreeGrafter"/>
</dbReference>
<protein>
    <recommendedName>
        <fullName evidence="6">MADS-box domain-containing protein</fullName>
    </recommendedName>
</protein>
<dbReference type="Gene3D" id="3.40.1810.10">
    <property type="entry name" value="Transcription factor, MADS-box"/>
    <property type="match status" value="1"/>
</dbReference>
<dbReference type="GO" id="GO:0046983">
    <property type="term" value="F:protein dimerization activity"/>
    <property type="evidence" value="ECO:0007669"/>
    <property type="project" value="InterPro"/>
</dbReference>
<keyword evidence="8" id="KW-1185">Reference proteome</keyword>
<dbReference type="EMBL" id="JAUUTY010000001">
    <property type="protein sequence ID" value="KAK1692697.1"/>
    <property type="molecule type" value="Genomic_DNA"/>
</dbReference>
<dbReference type="GO" id="GO:0045944">
    <property type="term" value="P:positive regulation of transcription by RNA polymerase II"/>
    <property type="evidence" value="ECO:0007669"/>
    <property type="project" value="InterPro"/>
</dbReference>
<accession>A0AAD8TV66</accession>
<reference evidence="7" key="1">
    <citation type="submission" date="2023-07" db="EMBL/GenBank/DDBJ databases">
        <title>A chromosome-level genome assembly of Lolium multiflorum.</title>
        <authorList>
            <person name="Chen Y."/>
            <person name="Copetti D."/>
            <person name="Kolliker R."/>
            <person name="Studer B."/>
        </authorList>
    </citation>
    <scope>NUCLEOTIDE SEQUENCE</scope>
    <source>
        <strain evidence="7">02402/16</strain>
        <tissue evidence="7">Leaf</tissue>
    </source>
</reference>
<dbReference type="PANTHER" id="PTHR11945:SF629">
    <property type="entry name" value="OS02G0164450 PROTEIN"/>
    <property type="match status" value="1"/>
</dbReference>
<evidence type="ECO:0000259" key="6">
    <source>
        <dbReference type="PROSITE" id="PS50066"/>
    </source>
</evidence>
<proteinExistence type="predicted"/>
<dbReference type="SMART" id="SM00432">
    <property type="entry name" value="MADS"/>
    <property type="match status" value="1"/>
</dbReference>
<keyword evidence="2" id="KW-0805">Transcription regulation</keyword>
<name>A0AAD8TV66_LOLMU</name>
<comment type="subcellular location">
    <subcellularLocation>
        <location evidence="1">Nucleus</location>
    </subcellularLocation>
</comment>